<gene>
    <name evidence="1" type="ORF">KEG57_54100</name>
</gene>
<comment type="caution">
    <text evidence="1">The sequence shown here is derived from an EMBL/GenBank/DDBJ whole genome shotgun (WGS) entry which is preliminary data.</text>
</comment>
<protein>
    <submittedName>
        <fullName evidence="1">Uncharacterized protein</fullName>
    </submittedName>
</protein>
<dbReference type="AlphaFoldDB" id="A0A9X3XI38"/>
<proteinExistence type="predicted"/>
<keyword evidence="2" id="KW-1185">Reference proteome</keyword>
<organism evidence="1 2">
    <name type="scientific">Polyangium jinanense</name>
    <dbReference type="NCBI Taxonomy" id="2829994"/>
    <lineage>
        <taxon>Bacteria</taxon>
        <taxon>Pseudomonadati</taxon>
        <taxon>Myxococcota</taxon>
        <taxon>Polyangia</taxon>
        <taxon>Polyangiales</taxon>
        <taxon>Polyangiaceae</taxon>
        <taxon>Polyangium</taxon>
    </lineage>
</organism>
<evidence type="ECO:0000313" key="2">
    <source>
        <dbReference type="Proteomes" id="UP001151081"/>
    </source>
</evidence>
<dbReference type="Proteomes" id="UP001151081">
    <property type="component" value="Unassembled WGS sequence"/>
</dbReference>
<evidence type="ECO:0000313" key="1">
    <source>
        <dbReference type="EMBL" id="MDC3989503.1"/>
    </source>
</evidence>
<name>A0A9X3XI38_9BACT</name>
<dbReference type="EMBL" id="JAGTJJ010000118">
    <property type="protein sequence ID" value="MDC3989503.1"/>
    <property type="molecule type" value="Genomic_DNA"/>
</dbReference>
<accession>A0A9X3XI38</accession>
<sequence length="252" mass="27685">MANHPSPAKLSRVEKATISRKLQQKLVERAQFGPAEPALDIFIPQLDAFALRLESHVLGKKAAHAALVAHGDKVEITDEGVDTWARHIESFLAIEGRRRHSIFASAARVLSTAAFPEGLAFLDDRIPDENARMRATLTVLRAPEHASTLVGIKLPPEWIDSLESALDASDQAYADRVHAHGTQVEHVYKGQSAEAEWVHLVGRLKKYVESRDIPGDADRKMENRALLAPLTDAIAHAKAVAATRATRRTKKA</sequence>
<dbReference type="RefSeq" id="WP_272428858.1">
    <property type="nucleotide sequence ID" value="NZ_JAGTJJ010000118.1"/>
</dbReference>
<reference evidence="1 2" key="1">
    <citation type="submission" date="2021-04" db="EMBL/GenBank/DDBJ databases">
        <title>Genome analysis of Polyangium sp.</title>
        <authorList>
            <person name="Li Y."/>
            <person name="Wang J."/>
        </authorList>
    </citation>
    <scope>NUCLEOTIDE SEQUENCE [LARGE SCALE GENOMIC DNA]</scope>
    <source>
        <strain evidence="1 2">SDU14</strain>
    </source>
</reference>